<proteinExistence type="predicted"/>
<sequence>MTDPQQSDAEPTASPRRRRRPPAWLVGAGAALAVIVAMVLLRDGGDGDAAVPRDLSTPKGAAEAFAMAAAAGDVDGVFAAACLGDDGCAAEHGGDVTAQQITAAKKVITDNVREIGGRLRHAQFTTARDGAQPGTQEVDYRLPGASPGERNYLIFVQYRDRWLYIASGGTTAPATASAPAT</sequence>
<organism evidence="3 4">
    <name type="scientific">Actinophytocola glycyrrhizae</name>
    <dbReference type="NCBI Taxonomy" id="2044873"/>
    <lineage>
        <taxon>Bacteria</taxon>
        <taxon>Bacillati</taxon>
        <taxon>Actinomycetota</taxon>
        <taxon>Actinomycetes</taxon>
        <taxon>Pseudonocardiales</taxon>
        <taxon>Pseudonocardiaceae</taxon>
    </lineage>
</organism>
<feature type="transmembrane region" description="Helical" evidence="2">
    <location>
        <begin position="23"/>
        <end position="41"/>
    </location>
</feature>
<dbReference type="Proteomes" id="UP001595859">
    <property type="component" value="Unassembled WGS sequence"/>
</dbReference>
<dbReference type="RefSeq" id="WP_378057957.1">
    <property type="nucleotide sequence ID" value="NZ_JBHSIS010000009.1"/>
</dbReference>
<evidence type="ECO:0000313" key="3">
    <source>
        <dbReference type="EMBL" id="MFC4855990.1"/>
    </source>
</evidence>
<evidence type="ECO:0008006" key="5">
    <source>
        <dbReference type="Google" id="ProtNLM"/>
    </source>
</evidence>
<reference evidence="4" key="1">
    <citation type="journal article" date="2019" name="Int. J. Syst. Evol. Microbiol.">
        <title>The Global Catalogue of Microorganisms (GCM) 10K type strain sequencing project: providing services to taxonomists for standard genome sequencing and annotation.</title>
        <authorList>
            <consortium name="The Broad Institute Genomics Platform"/>
            <consortium name="The Broad Institute Genome Sequencing Center for Infectious Disease"/>
            <person name="Wu L."/>
            <person name="Ma J."/>
        </authorList>
    </citation>
    <scope>NUCLEOTIDE SEQUENCE [LARGE SCALE GENOMIC DNA]</scope>
    <source>
        <strain evidence="4">ZS-22-S1</strain>
    </source>
</reference>
<keyword evidence="2" id="KW-1133">Transmembrane helix</keyword>
<keyword evidence="2" id="KW-0472">Membrane</keyword>
<dbReference type="EMBL" id="JBHSIS010000009">
    <property type="protein sequence ID" value="MFC4855990.1"/>
    <property type="molecule type" value="Genomic_DNA"/>
</dbReference>
<feature type="region of interest" description="Disordered" evidence="1">
    <location>
        <begin position="1"/>
        <end position="22"/>
    </location>
</feature>
<evidence type="ECO:0000256" key="1">
    <source>
        <dbReference type="SAM" id="MobiDB-lite"/>
    </source>
</evidence>
<evidence type="ECO:0000256" key="2">
    <source>
        <dbReference type="SAM" id="Phobius"/>
    </source>
</evidence>
<protein>
    <recommendedName>
        <fullName evidence="5">Mce-associated membrane protein</fullName>
    </recommendedName>
</protein>
<name>A0ABV9S2V9_9PSEU</name>
<evidence type="ECO:0000313" key="4">
    <source>
        <dbReference type="Proteomes" id="UP001595859"/>
    </source>
</evidence>
<comment type="caution">
    <text evidence="3">The sequence shown here is derived from an EMBL/GenBank/DDBJ whole genome shotgun (WGS) entry which is preliminary data.</text>
</comment>
<gene>
    <name evidence="3" type="ORF">ACFPCV_20955</name>
</gene>
<keyword evidence="4" id="KW-1185">Reference proteome</keyword>
<keyword evidence="2" id="KW-0812">Transmembrane</keyword>
<accession>A0ABV9S2V9</accession>